<name>A0A9X3J1U9_9BACT</name>
<feature type="compositionally biased region" description="Polar residues" evidence="1">
    <location>
        <begin position="298"/>
        <end position="308"/>
    </location>
</feature>
<evidence type="ECO:0000313" key="4">
    <source>
        <dbReference type="Proteomes" id="UP001150924"/>
    </source>
</evidence>
<dbReference type="AlphaFoldDB" id="A0A9X3J1U9"/>
<feature type="compositionally biased region" description="Low complexity" evidence="1">
    <location>
        <begin position="241"/>
        <end position="270"/>
    </location>
</feature>
<keyword evidence="2" id="KW-0472">Membrane</keyword>
<dbReference type="RefSeq" id="WP_267773364.1">
    <property type="nucleotide sequence ID" value="NZ_JAPNKE010000002.1"/>
</dbReference>
<organism evidence="3 4">
    <name type="scientific">Nannocystis pusilla</name>
    <dbReference type="NCBI Taxonomy" id="889268"/>
    <lineage>
        <taxon>Bacteria</taxon>
        <taxon>Pseudomonadati</taxon>
        <taxon>Myxococcota</taxon>
        <taxon>Polyangia</taxon>
        <taxon>Nannocystales</taxon>
        <taxon>Nannocystaceae</taxon>
        <taxon>Nannocystis</taxon>
    </lineage>
</organism>
<feature type="transmembrane region" description="Helical" evidence="2">
    <location>
        <begin position="206"/>
        <end position="232"/>
    </location>
</feature>
<evidence type="ECO:0000313" key="3">
    <source>
        <dbReference type="EMBL" id="MCY1010423.1"/>
    </source>
</evidence>
<keyword evidence="2" id="KW-0812">Transmembrane</keyword>
<dbReference type="EMBL" id="JAPNKE010000002">
    <property type="protein sequence ID" value="MCY1010423.1"/>
    <property type="molecule type" value="Genomic_DNA"/>
</dbReference>
<dbReference type="Proteomes" id="UP001150924">
    <property type="component" value="Unassembled WGS sequence"/>
</dbReference>
<sequence length="308" mass="31860">MARGVGEITGAAALGSVGGTALALLIPALVFWALSRRLRRQAALEKASLDPTTAPPASGPAALAGTVEVSDGGAAPVEVVIAEERDGTDWREVSRTVTARPFVLRLAGGVAVRVEPGADPLLLDALGPAQGSREARRQRFARLSADEPVFVRGLLRVSGDPRGGDPYRGAEAFVLSAPPRRRLVLSTEALSGALERRADDLFARCAILLVLLGIGVLLYLDVYLAAVAWLVADAPPPSLQSTSTSGSSSSRARRSSAPSPRRGASGPGTSAAGCGVDVSPNMSRGTCPLVQAERGSMPRQNVSTTRSR</sequence>
<reference evidence="3" key="1">
    <citation type="submission" date="2022-11" db="EMBL/GenBank/DDBJ databases">
        <title>Minimal conservation of predation-associated metabolite biosynthetic gene clusters underscores biosynthetic potential of Myxococcota including descriptions for ten novel species: Archangium lansinium sp. nov., Myxococcus landrumus sp. nov., Nannocystis bai.</title>
        <authorList>
            <person name="Ahearne A."/>
            <person name="Stevens C."/>
            <person name="Phillips K."/>
        </authorList>
    </citation>
    <scope>NUCLEOTIDE SEQUENCE</scope>
    <source>
        <strain evidence="3">Na p29</strain>
    </source>
</reference>
<protein>
    <submittedName>
        <fullName evidence="3">Uncharacterized protein</fullName>
    </submittedName>
</protein>
<keyword evidence="2" id="KW-1133">Transmembrane helix</keyword>
<feature type="transmembrane region" description="Helical" evidence="2">
    <location>
        <begin position="12"/>
        <end position="34"/>
    </location>
</feature>
<evidence type="ECO:0000256" key="1">
    <source>
        <dbReference type="SAM" id="MobiDB-lite"/>
    </source>
</evidence>
<proteinExistence type="predicted"/>
<evidence type="ECO:0000256" key="2">
    <source>
        <dbReference type="SAM" id="Phobius"/>
    </source>
</evidence>
<gene>
    <name evidence="3" type="ORF">OV079_33625</name>
</gene>
<accession>A0A9X3J1U9</accession>
<comment type="caution">
    <text evidence="3">The sequence shown here is derived from an EMBL/GenBank/DDBJ whole genome shotgun (WGS) entry which is preliminary data.</text>
</comment>
<keyword evidence="4" id="KW-1185">Reference proteome</keyword>
<feature type="region of interest" description="Disordered" evidence="1">
    <location>
        <begin position="238"/>
        <end position="308"/>
    </location>
</feature>